<dbReference type="SUPFAM" id="SSF57850">
    <property type="entry name" value="RING/U-box"/>
    <property type="match status" value="1"/>
</dbReference>
<dbReference type="EC" id="2.3.2.27" evidence="5"/>
<dbReference type="CDD" id="cd16461">
    <property type="entry name" value="RING-H2_EL5-like"/>
    <property type="match status" value="1"/>
</dbReference>
<keyword evidence="12" id="KW-0862">Zinc</keyword>
<dbReference type="InterPro" id="IPR001841">
    <property type="entry name" value="Znf_RING"/>
</dbReference>
<protein>
    <recommendedName>
        <fullName evidence="18">Large ribosomal subunit protein uL4m</fullName>
        <ecNumber evidence="5">2.3.2.27</ecNumber>
    </recommendedName>
</protein>
<evidence type="ECO:0000256" key="20">
    <source>
        <dbReference type="SAM" id="MobiDB-lite"/>
    </source>
</evidence>
<evidence type="ECO:0000256" key="21">
    <source>
        <dbReference type="SAM" id="Phobius"/>
    </source>
</evidence>
<dbReference type="PANTHER" id="PTHR10746">
    <property type="entry name" value="50S RIBOSOMAL PROTEIN L4"/>
    <property type="match status" value="1"/>
</dbReference>
<evidence type="ECO:0000256" key="15">
    <source>
        <dbReference type="ARBA" id="ARBA00023136"/>
    </source>
</evidence>
<evidence type="ECO:0000256" key="1">
    <source>
        <dbReference type="ARBA" id="ARBA00000900"/>
    </source>
</evidence>
<gene>
    <name evidence="24" type="ORF">F2Q69_00063025</name>
</gene>
<evidence type="ECO:0000256" key="9">
    <source>
        <dbReference type="ARBA" id="ARBA00022729"/>
    </source>
</evidence>
<evidence type="ECO:0000256" key="8">
    <source>
        <dbReference type="ARBA" id="ARBA00022723"/>
    </source>
</evidence>
<accession>A0A8S9RJJ1</accession>
<dbReference type="GO" id="GO:0016020">
    <property type="term" value="C:membrane"/>
    <property type="evidence" value="ECO:0007669"/>
    <property type="project" value="UniProtKB-SubCell"/>
</dbReference>
<evidence type="ECO:0000256" key="19">
    <source>
        <dbReference type="PROSITE-ProRule" id="PRU00175"/>
    </source>
</evidence>
<dbReference type="InterPro" id="IPR002136">
    <property type="entry name" value="Ribosomal_uL4"/>
</dbReference>
<feature type="region of interest" description="Disordered" evidence="20">
    <location>
        <begin position="545"/>
        <end position="580"/>
    </location>
</feature>
<evidence type="ECO:0000313" key="24">
    <source>
        <dbReference type="EMBL" id="KAF3572527.1"/>
    </source>
</evidence>
<keyword evidence="13" id="KW-0689">Ribosomal protein</keyword>
<keyword evidence="10 19" id="KW-0863">Zinc-finger</keyword>
<evidence type="ECO:0000256" key="11">
    <source>
        <dbReference type="ARBA" id="ARBA00022786"/>
    </source>
</evidence>
<evidence type="ECO:0000256" key="18">
    <source>
        <dbReference type="ARBA" id="ARBA00040565"/>
    </source>
</evidence>
<dbReference type="AlphaFoldDB" id="A0A8S9RJJ1"/>
<dbReference type="GO" id="GO:0061630">
    <property type="term" value="F:ubiquitin protein ligase activity"/>
    <property type="evidence" value="ECO:0007669"/>
    <property type="project" value="UniProtKB-EC"/>
</dbReference>
<dbReference type="FunFam" id="3.40.1370.10:FF:000006">
    <property type="entry name" value="50S ribosomal protein L4"/>
    <property type="match status" value="1"/>
</dbReference>
<feature type="domain" description="RING-type" evidence="23">
    <location>
        <begin position="128"/>
        <end position="170"/>
    </location>
</feature>
<dbReference type="Pfam" id="PF00573">
    <property type="entry name" value="Ribosomal_L4"/>
    <property type="match status" value="1"/>
</dbReference>
<evidence type="ECO:0000256" key="16">
    <source>
        <dbReference type="ARBA" id="ARBA00023274"/>
    </source>
</evidence>
<evidence type="ECO:0000313" key="25">
    <source>
        <dbReference type="Proteomes" id="UP000712600"/>
    </source>
</evidence>
<dbReference type="GO" id="GO:0003735">
    <property type="term" value="F:structural constituent of ribosome"/>
    <property type="evidence" value="ECO:0007669"/>
    <property type="project" value="InterPro"/>
</dbReference>
<dbReference type="Pfam" id="PF13639">
    <property type="entry name" value="zf-RING_2"/>
    <property type="match status" value="1"/>
</dbReference>
<feature type="chain" id="PRO_5035876765" description="Large ribosomal subunit protein uL4m" evidence="22">
    <location>
        <begin position="24"/>
        <end position="701"/>
    </location>
</feature>
<evidence type="ECO:0000256" key="22">
    <source>
        <dbReference type="SAM" id="SignalP"/>
    </source>
</evidence>
<dbReference type="PANTHER" id="PTHR10746:SF6">
    <property type="entry name" value="LARGE RIBOSOMAL SUBUNIT PROTEIN UL4M"/>
    <property type="match status" value="1"/>
</dbReference>
<feature type="signal peptide" evidence="22">
    <location>
        <begin position="1"/>
        <end position="23"/>
    </location>
</feature>
<dbReference type="PROSITE" id="PS50089">
    <property type="entry name" value="ZF_RING_2"/>
    <property type="match status" value="1"/>
</dbReference>
<evidence type="ECO:0000256" key="10">
    <source>
        <dbReference type="ARBA" id="ARBA00022771"/>
    </source>
</evidence>
<keyword evidence="9 22" id="KW-0732">Signal</keyword>
<comment type="similarity">
    <text evidence="4">Belongs to the universal ribosomal protein uL4 family.</text>
</comment>
<keyword evidence="6" id="KW-0808">Transferase</keyword>
<comment type="pathway">
    <text evidence="3">Protein modification; protein ubiquitination.</text>
</comment>
<dbReference type="GO" id="GO:0005840">
    <property type="term" value="C:ribosome"/>
    <property type="evidence" value="ECO:0007669"/>
    <property type="project" value="UniProtKB-KW"/>
</dbReference>
<evidence type="ECO:0000256" key="12">
    <source>
        <dbReference type="ARBA" id="ARBA00022833"/>
    </source>
</evidence>
<evidence type="ECO:0000256" key="17">
    <source>
        <dbReference type="ARBA" id="ARBA00024209"/>
    </source>
</evidence>
<keyword evidence="15 21" id="KW-0472">Membrane</keyword>
<evidence type="ECO:0000256" key="5">
    <source>
        <dbReference type="ARBA" id="ARBA00012483"/>
    </source>
</evidence>
<dbReference type="InterPro" id="IPR023574">
    <property type="entry name" value="Ribosomal_uL4_dom_sf"/>
</dbReference>
<dbReference type="HAMAP" id="MF_01328_B">
    <property type="entry name" value="Ribosomal_uL4_B"/>
    <property type="match status" value="1"/>
</dbReference>
<keyword evidence="8" id="KW-0479">Metal-binding</keyword>
<keyword evidence="11" id="KW-0833">Ubl conjugation pathway</keyword>
<evidence type="ECO:0000256" key="7">
    <source>
        <dbReference type="ARBA" id="ARBA00022692"/>
    </source>
</evidence>
<dbReference type="GO" id="GO:1990904">
    <property type="term" value="C:ribonucleoprotein complex"/>
    <property type="evidence" value="ECO:0007669"/>
    <property type="project" value="UniProtKB-KW"/>
</dbReference>
<dbReference type="SUPFAM" id="SSF52166">
    <property type="entry name" value="Ribosomal protein L4"/>
    <property type="match status" value="1"/>
</dbReference>
<evidence type="ECO:0000256" key="13">
    <source>
        <dbReference type="ARBA" id="ARBA00022980"/>
    </source>
</evidence>
<organism evidence="24 25">
    <name type="scientific">Brassica cretica</name>
    <name type="common">Mustard</name>
    <dbReference type="NCBI Taxonomy" id="69181"/>
    <lineage>
        <taxon>Eukaryota</taxon>
        <taxon>Viridiplantae</taxon>
        <taxon>Streptophyta</taxon>
        <taxon>Embryophyta</taxon>
        <taxon>Tracheophyta</taxon>
        <taxon>Spermatophyta</taxon>
        <taxon>Magnoliopsida</taxon>
        <taxon>eudicotyledons</taxon>
        <taxon>Gunneridae</taxon>
        <taxon>Pentapetalae</taxon>
        <taxon>rosids</taxon>
        <taxon>malvids</taxon>
        <taxon>Brassicales</taxon>
        <taxon>Brassicaceae</taxon>
        <taxon>Brassiceae</taxon>
        <taxon>Brassica</taxon>
    </lineage>
</organism>
<comment type="catalytic activity">
    <reaction evidence="1">
        <text>S-ubiquitinyl-[E2 ubiquitin-conjugating enzyme]-L-cysteine + [acceptor protein]-L-lysine = [E2 ubiquitin-conjugating enzyme]-L-cysteine + N(6)-ubiquitinyl-[acceptor protein]-L-lysine.</text>
        <dbReference type="EC" id="2.3.2.27"/>
    </reaction>
</comment>
<name>A0A8S9RJJ1_BRACR</name>
<dbReference type="GO" id="GO:0008270">
    <property type="term" value="F:zinc ion binding"/>
    <property type="evidence" value="ECO:0007669"/>
    <property type="project" value="UniProtKB-KW"/>
</dbReference>
<keyword evidence="16" id="KW-0687">Ribonucleoprotein</keyword>
<dbReference type="Gene3D" id="3.40.1370.10">
    <property type="match status" value="1"/>
</dbReference>
<dbReference type="InterPro" id="IPR013005">
    <property type="entry name" value="Ribosomal_uL4-like"/>
</dbReference>
<evidence type="ECO:0000256" key="2">
    <source>
        <dbReference type="ARBA" id="ARBA00004167"/>
    </source>
</evidence>
<proteinExistence type="inferred from homology"/>
<dbReference type="InterPro" id="IPR013083">
    <property type="entry name" value="Znf_RING/FYVE/PHD"/>
</dbReference>
<evidence type="ECO:0000256" key="4">
    <source>
        <dbReference type="ARBA" id="ARBA00010528"/>
    </source>
</evidence>
<comment type="similarity">
    <text evidence="17">Belongs to the RING-type zinc finger family. ATL subfamily.</text>
</comment>
<comment type="caution">
    <text evidence="24">The sequence shown here is derived from an EMBL/GenBank/DDBJ whole genome shotgun (WGS) entry which is preliminary data.</text>
</comment>
<feature type="transmembrane region" description="Helical" evidence="21">
    <location>
        <begin position="47"/>
        <end position="66"/>
    </location>
</feature>
<dbReference type="EMBL" id="QGKX02000095">
    <property type="protein sequence ID" value="KAF3572527.1"/>
    <property type="molecule type" value="Genomic_DNA"/>
</dbReference>
<evidence type="ECO:0000256" key="6">
    <source>
        <dbReference type="ARBA" id="ARBA00022679"/>
    </source>
</evidence>
<dbReference type="SMART" id="SM00184">
    <property type="entry name" value="RING"/>
    <property type="match status" value="1"/>
</dbReference>
<dbReference type="NCBIfam" id="TIGR03953">
    <property type="entry name" value="rplD_bact"/>
    <property type="match status" value="1"/>
</dbReference>
<feature type="compositionally biased region" description="Polar residues" evidence="20">
    <location>
        <begin position="545"/>
        <end position="555"/>
    </location>
</feature>
<keyword evidence="14 21" id="KW-1133">Transmembrane helix</keyword>
<dbReference type="GO" id="GO:0006412">
    <property type="term" value="P:translation"/>
    <property type="evidence" value="ECO:0007669"/>
    <property type="project" value="InterPro"/>
</dbReference>
<dbReference type="Proteomes" id="UP000712600">
    <property type="component" value="Unassembled WGS sequence"/>
</dbReference>
<sequence>MNPPKAISTLFFSIFFFLDYVSAQSPPPPPPPFLYAANGLFQPSLAIITGVFSIVFTLTFVLLIYAKCFHNDLRSETYEDGEIRRLDRLWQGLFSQSSRLSGLDKAAIESLPFFRFSALKGSKQGLECSVCLSKFEDVEILRLLPKCKHAFHIECIDEWLEQHATCPLCRNRVSIEDELSVFGGGSNNSMRIMSQLSESREEESSMEVYVEREEGIRDGSSRFSSFRKILNFGKNDNSLSLVEQGSEKCLHKFNHRIVVSDAVFKNRWSNVTPADLTFWTSNMLSSTSSDRFSSVDRVQRGDLRDKEEIDMKRMVDNKDSTRRSVSEITAVPRLSVVTTAARENAVGGSNSGLDASTASTSRSDVIAAMEERRRRMWLPIARKTAQCTRRSSSSSSPSIIAARVTDEHLAVSFFSKDMAAASIARRIVRTFGSLTALVNASGNGLSSLPSHHLKCGISLVSSRKHSTSILTPDDKFPYDLLAKKTVITPDRTIGQYQDLVIPVTNFQNEDKGFMVLAGDVFDVPIRKDIIHHVVRWQLAKRQQGTHSTKTISEVSGTGRKPWNQKGTGRARHGGCVMHGPKPRSHAIKMNKQVRRLGLKIALSARAAEGKLLVFDEMALPTHKTKNIVNYYNQMENTKKVLVVEGGPIDEKLKLASQNLHYVNILPSIGLNVYSILPHDTLVMSRDAVNKIIERMHTPINR</sequence>
<evidence type="ECO:0000256" key="3">
    <source>
        <dbReference type="ARBA" id="ARBA00004906"/>
    </source>
</evidence>
<evidence type="ECO:0000259" key="23">
    <source>
        <dbReference type="PROSITE" id="PS50089"/>
    </source>
</evidence>
<dbReference type="Gene3D" id="3.30.40.10">
    <property type="entry name" value="Zinc/RING finger domain, C3HC4 (zinc finger)"/>
    <property type="match status" value="1"/>
</dbReference>
<keyword evidence="7 21" id="KW-0812">Transmembrane</keyword>
<comment type="subcellular location">
    <subcellularLocation>
        <location evidence="2">Membrane</location>
        <topology evidence="2">Single-pass membrane protein</topology>
    </subcellularLocation>
</comment>
<evidence type="ECO:0000256" key="14">
    <source>
        <dbReference type="ARBA" id="ARBA00022989"/>
    </source>
</evidence>
<reference evidence="24" key="1">
    <citation type="submission" date="2019-12" db="EMBL/GenBank/DDBJ databases">
        <title>Genome sequencing and annotation of Brassica cretica.</title>
        <authorList>
            <person name="Studholme D.J."/>
            <person name="Sarris P."/>
        </authorList>
    </citation>
    <scope>NUCLEOTIDE SEQUENCE</scope>
    <source>
        <strain evidence="24">PFS-109/04</strain>
        <tissue evidence="24">Leaf</tissue>
    </source>
</reference>
<dbReference type="FunFam" id="3.30.40.10:FF:000285">
    <property type="entry name" value="RING-H2 finger protein ATL43"/>
    <property type="match status" value="1"/>
</dbReference>